<feature type="coiled-coil region" evidence="1">
    <location>
        <begin position="316"/>
        <end position="343"/>
    </location>
</feature>
<gene>
    <name evidence="4" type="ORF">PARMNEM_LOCUS2472</name>
    <name evidence="5" type="ORF">PARMNEM_LOCUS3946</name>
</gene>
<feature type="region of interest" description="Disordered" evidence="2">
    <location>
        <begin position="1"/>
        <end position="67"/>
    </location>
</feature>
<evidence type="ECO:0000313" key="4">
    <source>
        <dbReference type="EMBL" id="CAK1580715.1"/>
    </source>
</evidence>
<dbReference type="EMBL" id="CAVLGL010000045">
    <property type="protein sequence ID" value="CAK1582418.1"/>
    <property type="molecule type" value="Genomic_DNA"/>
</dbReference>
<dbReference type="EMBL" id="CAVLGL010000013">
    <property type="protein sequence ID" value="CAK1580715.1"/>
    <property type="molecule type" value="Genomic_DNA"/>
</dbReference>
<protein>
    <recommendedName>
        <fullName evidence="3">CCHC-type domain-containing protein</fullName>
    </recommendedName>
</protein>
<feature type="domain" description="CCHC-type" evidence="3">
    <location>
        <begin position="652"/>
        <end position="668"/>
    </location>
</feature>
<keyword evidence="1" id="KW-0175">Coiled coil</keyword>
<keyword evidence="6" id="KW-1185">Reference proteome</keyword>
<reference evidence="4 6" key="1">
    <citation type="submission" date="2023-11" db="EMBL/GenBank/DDBJ databases">
        <authorList>
            <person name="Hedman E."/>
            <person name="Englund M."/>
            <person name="Stromberg M."/>
            <person name="Nyberg Akerstrom W."/>
            <person name="Nylinder S."/>
            <person name="Jareborg N."/>
            <person name="Kallberg Y."/>
            <person name="Kronander E."/>
        </authorList>
    </citation>
    <scope>NUCLEOTIDE SEQUENCE [LARGE SCALE GENOMIC DNA]</scope>
</reference>
<feature type="compositionally biased region" description="Low complexity" evidence="2">
    <location>
        <begin position="1"/>
        <end position="21"/>
    </location>
</feature>
<evidence type="ECO:0000259" key="3">
    <source>
        <dbReference type="SMART" id="SM00343"/>
    </source>
</evidence>
<evidence type="ECO:0000313" key="5">
    <source>
        <dbReference type="EMBL" id="CAK1582418.1"/>
    </source>
</evidence>
<evidence type="ECO:0000313" key="6">
    <source>
        <dbReference type="Proteomes" id="UP001314205"/>
    </source>
</evidence>
<comment type="caution">
    <text evidence="4">The sequence shown here is derived from an EMBL/GenBank/DDBJ whole genome shotgun (WGS) entry which is preliminary data.</text>
</comment>
<organism evidence="4 6">
    <name type="scientific">Parnassius mnemosyne</name>
    <name type="common">clouded apollo</name>
    <dbReference type="NCBI Taxonomy" id="213953"/>
    <lineage>
        <taxon>Eukaryota</taxon>
        <taxon>Metazoa</taxon>
        <taxon>Ecdysozoa</taxon>
        <taxon>Arthropoda</taxon>
        <taxon>Hexapoda</taxon>
        <taxon>Insecta</taxon>
        <taxon>Pterygota</taxon>
        <taxon>Neoptera</taxon>
        <taxon>Endopterygota</taxon>
        <taxon>Lepidoptera</taxon>
        <taxon>Glossata</taxon>
        <taxon>Ditrysia</taxon>
        <taxon>Papilionoidea</taxon>
        <taxon>Papilionidae</taxon>
        <taxon>Parnassiinae</taxon>
        <taxon>Parnassini</taxon>
        <taxon>Parnassius</taxon>
        <taxon>Driopa</taxon>
    </lineage>
</organism>
<accession>A0AAV1KCA9</accession>
<evidence type="ECO:0000256" key="2">
    <source>
        <dbReference type="SAM" id="MobiDB-lite"/>
    </source>
</evidence>
<dbReference type="InterPro" id="IPR001878">
    <property type="entry name" value="Znf_CCHC"/>
</dbReference>
<dbReference type="AlphaFoldDB" id="A0AAV1KCA9"/>
<name>A0AAV1KCA9_9NEOP</name>
<dbReference type="GO" id="GO:0003676">
    <property type="term" value="F:nucleic acid binding"/>
    <property type="evidence" value="ECO:0007669"/>
    <property type="project" value="InterPro"/>
</dbReference>
<dbReference type="Proteomes" id="UP001314205">
    <property type="component" value="Unassembled WGS sequence"/>
</dbReference>
<sequence length="730" mass="81464">MSCKSGSSGTSSAKSKYSKTGRGVSPTPSVALRKKVLIQNAATSGRAAEEELDNKGPGIGEPGYGSDSIAPSKCSYVEIDDIVKPTVPTPQDLDSEGGSSITMDIDKELSALGLCKRVRETEDEWSDGDSVVSDKSKRSSILPPAYRRAGISMDLATQRANEFLLSGKEALEKAGNMKKECKSEVHDCLQGLYETVLSLSDSRSRHRLAVEQERSRAAKELVRIERAHNKQLTEIQNLQFSKVVEAYEAIKSTGKGVEAIRTWLCYEMDEPIKAISKIQLEVHGLITKTQSTTISEKPSAHSEKCTENFTLLLSKIAELNRNITSLSQEVEKITNRNTDMEIKIPTPEHIISQTDPRLEQIIAHIQETKEIIQTYKSTNTPKEETQKEDIENIIQPVTSLIKNVLNEISDLKDCNTTQMAFQGNTGLGTELAITEIKDKINELQNIHKFNIPTVEANNQTIQTEPARRPTQSNTKSYAEVTSTPRYAMIVESIDPRSTCEDILKQVKKDVDPVELGIRVNKIAKLKNQRVVINCDSQQDRHLLKTAIRDTCDRLTVSTPATKNPQLRLVGVINDLDDVKLAKAITSQNRSLIEGLTEDQKAVKVIRRAKGRTREVINVILEVSPQIWNNLKNQKLRIGYQVVSCVDQSPLTQCYKCLSFNHKAKDCRNSLCCGYCAEGHDTRECQNRNSVPKCCNCIKAKRNDILHPAYSPECQEWQKWDSIARSSVSYC</sequence>
<dbReference type="SMART" id="SM00343">
    <property type="entry name" value="ZnF_C2HC"/>
    <property type="match status" value="1"/>
</dbReference>
<dbReference type="GO" id="GO:0008270">
    <property type="term" value="F:zinc ion binding"/>
    <property type="evidence" value="ECO:0007669"/>
    <property type="project" value="InterPro"/>
</dbReference>
<evidence type="ECO:0000256" key="1">
    <source>
        <dbReference type="SAM" id="Coils"/>
    </source>
</evidence>
<proteinExistence type="predicted"/>